<evidence type="ECO:0000313" key="2">
    <source>
        <dbReference type="Proteomes" id="UP000297280"/>
    </source>
</evidence>
<proteinExistence type="predicted"/>
<gene>
    <name evidence="1" type="ORF">BPOR_0731g00010</name>
</gene>
<dbReference type="EMBL" id="PQXO01000730">
    <property type="protein sequence ID" value="TGO82926.1"/>
    <property type="molecule type" value="Genomic_DNA"/>
</dbReference>
<name>A0A4Z1KC19_9HELO</name>
<organism evidence="1 2">
    <name type="scientific">Botrytis porri</name>
    <dbReference type="NCBI Taxonomy" id="87229"/>
    <lineage>
        <taxon>Eukaryota</taxon>
        <taxon>Fungi</taxon>
        <taxon>Dikarya</taxon>
        <taxon>Ascomycota</taxon>
        <taxon>Pezizomycotina</taxon>
        <taxon>Leotiomycetes</taxon>
        <taxon>Helotiales</taxon>
        <taxon>Sclerotiniaceae</taxon>
        <taxon>Botrytis</taxon>
    </lineage>
</organism>
<accession>A0A4Z1KC19</accession>
<dbReference type="OrthoDB" id="3551149at2759"/>
<sequence>MRDQTLLEAGYDVAKFIARQKYMELRGGELQAILDQCTDPAGTFAKRHNKWLENSISISENWKGMVKLPENQISSGAFVDAHRSSPEMAKMLKESAEAGVEVEAEIDQGDDVSDGQSIEQVISENLYAEYERNQEHFRFILEETHHRKAAKTQLWLWVSNDIERFRAELRRDIAKNGGDPGRETMLGFFEEWSAWNDMIIGNGCKLFRTARHPECYLIFSTLQFAIKDMEHRLSIIGEAHLYGEDGDRAAADQAYRTYPNPEDPAASDIVFAQEIARHLTLP</sequence>
<reference evidence="1 2" key="1">
    <citation type="submission" date="2017-12" db="EMBL/GenBank/DDBJ databases">
        <title>Comparative genomics of Botrytis spp.</title>
        <authorList>
            <person name="Valero-Jimenez C.A."/>
            <person name="Tapia P."/>
            <person name="Veloso J."/>
            <person name="Silva-Moreno E."/>
            <person name="Staats M."/>
            <person name="Valdes J.H."/>
            <person name="Van Kan J.A.L."/>
        </authorList>
    </citation>
    <scope>NUCLEOTIDE SEQUENCE [LARGE SCALE GENOMIC DNA]</scope>
    <source>
        <strain evidence="1 2">MUCL3349</strain>
    </source>
</reference>
<keyword evidence="2" id="KW-1185">Reference proteome</keyword>
<comment type="caution">
    <text evidence="1">The sequence shown here is derived from an EMBL/GenBank/DDBJ whole genome shotgun (WGS) entry which is preliminary data.</text>
</comment>
<protein>
    <submittedName>
        <fullName evidence="1">Uncharacterized protein</fullName>
    </submittedName>
</protein>
<dbReference type="AlphaFoldDB" id="A0A4Z1KC19"/>
<evidence type="ECO:0000313" key="1">
    <source>
        <dbReference type="EMBL" id="TGO82926.1"/>
    </source>
</evidence>
<dbReference type="Proteomes" id="UP000297280">
    <property type="component" value="Unassembled WGS sequence"/>
</dbReference>